<evidence type="ECO:0000256" key="3">
    <source>
        <dbReference type="PIRSR" id="PIRSR000137-2"/>
    </source>
</evidence>
<keyword evidence="4" id="KW-0732">Signal</keyword>
<dbReference type="PANTHER" id="PTHR11552:SF115">
    <property type="entry name" value="DEHYDROGENASE XPTC-RELATED"/>
    <property type="match status" value="1"/>
</dbReference>
<evidence type="ECO:0000256" key="1">
    <source>
        <dbReference type="ARBA" id="ARBA00010790"/>
    </source>
</evidence>
<proteinExistence type="inferred from homology"/>
<feature type="active site" description="Proton acceptor" evidence="2">
    <location>
        <position position="515"/>
    </location>
</feature>
<feature type="binding site" evidence="3">
    <location>
        <position position="198"/>
    </location>
    <ligand>
        <name>FAD</name>
        <dbReference type="ChEBI" id="CHEBI:57692"/>
    </ligand>
</feature>
<comment type="caution">
    <text evidence="6">The sequence shown here is derived from an EMBL/GenBank/DDBJ whole genome shotgun (WGS) entry which is preliminary data.</text>
</comment>
<feature type="signal peptide" evidence="4">
    <location>
        <begin position="1"/>
        <end position="21"/>
    </location>
</feature>
<sequence>MLFGNLLLAFLALLSLSCVESLHITPEIADDHLRSAYDYIVVGGGTAGLTIANRLSENFAAGPPNLSIPGGLLPVPGTIGSGGWQKYQWGLTSEPQTYLNGQNVGIPQGRAVAAHGYNGSVHVSYPRYFYDQSSNVLEVFAELGLPIIGDVNNGTAAGAMILPSSMDPDNQTRFDAREAHFNSASHRYNLHIATNQTVTQLILDSHGGYNSSRRVVGVEVERSVNQCLQFAQDEKSKTRTIYCNQEVIISAGAVFSPTLLQVSGIGPSDVLKSLDIPVKIDLPGVGYNLQDHPMVYANYYYRNSSYFRSDEIVDDVYDEVAREYIQNRTGELKQMYKSSANGIPSTAPSSVQKGYRMQKEILKEQILRNDTGIFEMMANSWGQLTVAAQKTFSRGTVRPSTSSMFDQPVIDPRYCSDPIDCETIVLGLQLNTKLINTKAMRELMPEPESAFDTADGKTLMRQVMNKITTERHPSGTAAMMPLDLGGVVDSELRVYGTCNLRVADASIIPIIPSAHLQARVYAIAEKVSFSLDMKQRVISDNRFRLQTWLSRPGWIAVLAQDFLYLPRFDR</sequence>
<evidence type="ECO:0000256" key="4">
    <source>
        <dbReference type="SAM" id="SignalP"/>
    </source>
</evidence>
<dbReference type="OrthoDB" id="269227at2759"/>
<dbReference type="InterPro" id="IPR000172">
    <property type="entry name" value="GMC_OxRdtase_N"/>
</dbReference>
<dbReference type="InterPro" id="IPR007867">
    <property type="entry name" value="GMC_OxRtase_C"/>
</dbReference>
<feature type="active site" description="Proton donor" evidence="2">
    <location>
        <position position="472"/>
    </location>
</feature>
<evidence type="ECO:0000313" key="6">
    <source>
        <dbReference type="EMBL" id="KAH7263122.1"/>
    </source>
</evidence>
<dbReference type="SUPFAM" id="SSF54373">
    <property type="entry name" value="FAD-linked reductases, C-terminal domain"/>
    <property type="match status" value="1"/>
</dbReference>
<evidence type="ECO:0000259" key="5">
    <source>
        <dbReference type="PROSITE" id="PS00624"/>
    </source>
</evidence>
<organism evidence="6 7">
    <name type="scientific">Fusarium tricinctum</name>
    <dbReference type="NCBI Taxonomy" id="61284"/>
    <lineage>
        <taxon>Eukaryota</taxon>
        <taxon>Fungi</taxon>
        <taxon>Dikarya</taxon>
        <taxon>Ascomycota</taxon>
        <taxon>Pezizomycotina</taxon>
        <taxon>Sordariomycetes</taxon>
        <taxon>Hypocreomycetidae</taxon>
        <taxon>Hypocreales</taxon>
        <taxon>Nectriaceae</taxon>
        <taxon>Fusarium</taxon>
        <taxon>Fusarium tricinctum species complex</taxon>
    </lineage>
</organism>
<dbReference type="GO" id="GO:0044550">
    <property type="term" value="P:secondary metabolite biosynthetic process"/>
    <property type="evidence" value="ECO:0007669"/>
    <property type="project" value="TreeGrafter"/>
</dbReference>
<dbReference type="PROSITE" id="PS00624">
    <property type="entry name" value="GMC_OXRED_2"/>
    <property type="match status" value="1"/>
</dbReference>
<accession>A0A8K0S967</accession>
<dbReference type="InterPro" id="IPR012132">
    <property type="entry name" value="GMC_OxRdtase"/>
</dbReference>
<protein>
    <recommendedName>
        <fullName evidence="5">Glucose-methanol-choline oxidoreductase N-terminal domain-containing protein</fullName>
    </recommendedName>
</protein>
<comment type="similarity">
    <text evidence="1">Belongs to the GMC oxidoreductase family.</text>
</comment>
<evidence type="ECO:0000313" key="7">
    <source>
        <dbReference type="Proteomes" id="UP000813427"/>
    </source>
</evidence>
<keyword evidence="7" id="KW-1185">Reference proteome</keyword>
<name>A0A8K0S967_9HYPO</name>
<dbReference type="Gene3D" id="3.50.50.60">
    <property type="entry name" value="FAD/NAD(P)-binding domain"/>
    <property type="match status" value="2"/>
</dbReference>
<keyword evidence="3" id="KW-0274">FAD</keyword>
<dbReference type="GO" id="GO:0050660">
    <property type="term" value="F:flavin adenine dinucleotide binding"/>
    <property type="evidence" value="ECO:0007669"/>
    <property type="project" value="InterPro"/>
</dbReference>
<feature type="domain" description="Glucose-methanol-choline oxidoreductase N-terminal" evidence="5">
    <location>
        <begin position="252"/>
        <end position="266"/>
    </location>
</feature>
<dbReference type="Pfam" id="PF00732">
    <property type="entry name" value="GMC_oxred_N"/>
    <property type="match status" value="1"/>
</dbReference>
<dbReference type="EMBL" id="JAGPXF010000001">
    <property type="protein sequence ID" value="KAH7263122.1"/>
    <property type="molecule type" value="Genomic_DNA"/>
</dbReference>
<dbReference type="Proteomes" id="UP000813427">
    <property type="component" value="Unassembled WGS sequence"/>
</dbReference>
<keyword evidence="3" id="KW-0285">Flavoprotein</keyword>
<feature type="chain" id="PRO_5035462649" description="Glucose-methanol-choline oxidoreductase N-terminal domain-containing protein" evidence="4">
    <location>
        <begin position="22"/>
        <end position="570"/>
    </location>
</feature>
<dbReference type="Pfam" id="PF05199">
    <property type="entry name" value="GMC_oxred_C"/>
    <property type="match status" value="1"/>
</dbReference>
<gene>
    <name evidence="6" type="ORF">BKA59DRAFT_430311</name>
</gene>
<dbReference type="AlphaFoldDB" id="A0A8K0S967"/>
<dbReference type="InterPro" id="IPR036188">
    <property type="entry name" value="FAD/NAD-bd_sf"/>
</dbReference>
<comment type="cofactor">
    <cofactor evidence="3">
        <name>FAD</name>
        <dbReference type="ChEBI" id="CHEBI:57692"/>
    </cofactor>
</comment>
<dbReference type="GO" id="GO:0016614">
    <property type="term" value="F:oxidoreductase activity, acting on CH-OH group of donors"/>
    <property type="evidence" value="ECO:0007669"/>
    <property type="project" value="InterPro"/>
</dbReference>
<dbReference type="PANTHER" id="PTHR11552">
    <property type="entry name" value="GLUCOSE-METHANOL-CHOLINE GMC OXIDOREDUCTASE"/>
    <property type="match status" value="1"/>
</dbReference>
<evidence type="ECO:0000256" key="2">
    <source>
        <dbReference type="PIRSR" id="PIRSR000137-1"/>
    </source>
</evidence>
<dbReference type="SUPFAM" id="SSF51905">
    <property type="entry name" value="FAD/NAD(P)-binding domain"/>
    <property type="match status" value="1"/>
</dbReference>
<reference evidence="6" key="1">
    <citation type="journal article" date="2021" name="Nat. Commun.">
        <title>Genetic determinants of endophytism in the Arabidopsis root mycobiome.</title>
        <authorList>
            <person name="Mesny F."/>
            <person name="Miyauchi S."/>
            <person name="Thiergart T."/>
            <person name="Pickel B."/>
            <person name="Atanasova L."/>
            <person name="Karlsson M."/>
            <person name="Huettel B."/>
            <person name="Barry K.W."/>
            <person name="Haridas S."/>
            <person name="Chen C."/>
            <person name="Bauer D."/>
            <person name="Andreopoulos W."/>
            <person name="Pangilinan J."/>
            <person name="LaButti K."/>
            <person name="Riley R."/>
            <person name="Lipzen A."/>
            <person name="Clum A."/>
            <person name="Drula E."/>
            <person name="Henrissat B."/>
            <person name="Kohler A."/>
            <person name="Grigoriev I.V."/>
            <person name="Martin F.M."/>
            <person name="Hacquard S."/>
        </authorList>
    </citation>
    <scope>NUCLEOTIDE SEQUENCE</scope>
    <source>
        <strain evidence="6">MPI-SDFR-AT-0068</strain>
    </source>
</reference>
<dbReference type="PIRSF" id="PIRSF000137">
    <property type="entry name" value="Alcohol_oxidase"/>
    <property type="match status" value="1"/>
</dbReference>